<feature type="transmembrane region" description="Helical" evidence="1">
    <location>
        <begin position="310"/>
        <end position="326"/>
    </location>
</feature>
<feature type="transmembrane region" description="Helical" evidence="1">
    <location>
        <begin position="285"/>
        <end position="303"/>
    </location>
</feature>
<keyword evidence="1" id="KW-0812">Transmembrane</keyword>
<feature type="transmembrane region" description="Helical" evidence="1">
    <location>
        <begin position="116"/>
        <end position="136"/>
    </location>
</feature>
<organism evidence="2 3">
    <name type="scientific">Hymenobacter elongatus</name>
    <dbReference type="NCBI Taxonomy" id="877208"/>
    <lineage>
        <taxon>Bacteria</taxon>
        <taxon>Pseudomonadati</taxon>
        <taxon>Bacteroidota</taxon>
        <taxon>Cytophagia</taxon>
        <taxon>Cytophagales</taxon>
        <taxon>Hymenobacteraceae</taxon>
        <taxon>Hymenobacter</taxon>
    </lineage>
</organism>
<keyword evidence="1" id="KW-0472">Membrane</keyword>
<gene>
    <name evidence="2" type="ORF">E5J99_19015</name>
</gene>
<feature type="transmembrane region" description="Helical" evidence="1">
    <location>
        <begin position="89"/>
        <end position="109"/>
    </location>
</feature>
<evidence type="ECO:0000313" key="2">
    <source>
        <dbReference type="EMBL" id="TGE13482.1"/>
    </source>
</evidence>
<evidence type="ECO:0000313" key="3">
    <source>
        <dbReference type="Proteomes" id="UP000297739"/>
    </source>
</evidence>
<evidence type="ECO:0008006" key="4">
    <source>
        <dbReference type="Google" id="ProtNLM"/>
    </source>
</evidence>
<dbReference type="RefSeq" id="WP_135499401.1">
    <property type="nucleotide sequence ID" value="NZ_SRLD01000052.1"/>
</dbReference>
<keyword evidence="1" id="KW-1133">Transmembrane helix</keyword>
<keyword evidence="3" id="KW-1185">Reference proteome</keyword>
<feature type="transmembrane region" description="Helical" evidence="1">
    <location>
        <begin position="252"/>
        <end position="273"/>
    </location>
</feature>
<protein>
    <recommendedName>
        <fullName evidence="4">DUF2029 domain-containing protein</fullName>
    </recommendedName>
</protein>
<feature type="transmembrane region" description="Helical" evidence="1">
    <location>
        <begin position="197"/>
        <end position="218"/>
    </location>
</feature>
<comment type="caution">
    <text evidence="2">The sequence shown here is derived from an EMBL/GenBank/DDBJ whole genome shotgun (WGS) entry which is preliminary data.</text>
</comment>
<dbReference type="OrthoDB" id="881698at2"/>
<evidence type="ECO:0000256" key="1">
    <source>
        <dbReference type="SAM" id="Phobius"/>
    </source>
</evidence>
<proteinExistence type="predicted"/>
<accession>A0A4Z0PF75</accession>
<reference evidence="2 3" key="1">
    <citation type="submission" date="2019-04" db="EMBL/GenBank/DDBJ databases">
        <authorList>
            <person name="Feng G."/>
            <person name="Zhang J."/>
            <person name="Zhu H."/>
        </authorList>
    </citation>
    <scope>NUCLEOTIDE SEQUENCE [LARGE SCALE GENOMIC DNA]</scope>
    <source>
        <strain evidence="2 3">JCM 17223</strain>
    </source>
</reference>
<sequence length="348" mass="36407">MSWSVRGKSSFLVYLLALALLWGNAYLLLVNHPAAYTLDEQSYLRMAQGSFDVPVTHRYRLVVPLAAGALAEAAQGFANLISPSDKPPLGISFFLVNVLLLAGAGLLAFRSAVAAGAAAGPALLGMAAMLTCGAATYVTGLLLVDSAVVVAVAALYYAVHARSGRVLLLAVVLGPVLKESFLLFLPLAFLCGQFVPWWQRLLAVAASLGLLGAVHWAIDAQLAGAATDSVANALAHGTSVGSNLRWLFSPRGLVICGGVYGLFNLVVLAGFWGGRAARGQWLRPLRPGATLLLLLAVLAHMLLSGEMSRMLLLAGPAVAVAIALIVDRHPLFAPLRRLLIPAAQPSLP</sequence>
<dbReference type="AlphaFoldDB" id="A0A4Z0PF75"/>
<feature type="transmembrane region" description="Helical" evidence="1">
    <location>
        <begin position="166"/>
        <end position="185"/>
    </location>
</feature>
<dbReference type="EMBL" id="SRLD01000052">
    <property type="protein sequence ID" value="TGE13482.1"/>
    <property type="molecule type" value="Genomic_DNA"/>
</dbReference>
<dbReference type="Proteomes" id="UP000297739">
    <property type="component" value="Unassembled WGS sequence"/>
</dbReference>
<feature type="transmembrane region" description="Helical" evidence="1">
    <location>
        <begin position="12"/>
        <end position="29"/>
    </location>
</feature>
<name>A0A4Z0PF75_9BACT</name>
<feature type="transmembrane region" description="Helical" evidence="1">
    <location>
        <begin position="142"/>
        <end position="159"/>
    </location>
</feature>